<dbReference type="Proteomes" id="UP001347796">
    <property type="component" value="Unassembled WGS sequence"/>
</dbReference>
<name>A0AAN8JTD9_PATCE</name>
<dbReference type="PANTHER" id="PTHR46603:SF1">
    <property type="entry name" value="ABSCISSION_NOCUT CHECKPOINT REGULATOR"/>
    <property type="match status" value="1"/>
</dbReference>
<dbReference type="AlphaFoldDB" id="A0AAN8JTD9"/>
<dbReference type="Gene3D" id="3.30.40.10">
    <property type="entry name" value="Zinc/RING finger domain, C3HC4 (zinc finger)"/>
    <property type="match status" value="1"/>
</dbReference>
<dbReference type="EMBL" id="JAZGQO010000007">
    <property type="protein sequence ID" value="KAK6182140.1"/>
    <property type="molecule type" value="Genomic_DNA"/>
</dbReference>
<dbReference type="SMART" id="SM00064">
    <property type="entry name" value="FYVE"/>
    <property type="match status" value="1"/>
</dbReference>
<feature type="compositionally biased region" description="Polar residues" evidence="5">
    <location>
        <begin position="91"/>
        <end position="105"/>
    </location>
</feature>
<keyword evidence="3" id="KW-0862">Zinc</keyword>
<dbReference type="GO" id="GO:0008270">
    <property type="term" value="F:zinc ion binding"/>
    <property type="evidence" value="ECO:0007669"/>
    <property type="project" value="UniProtKB-KW"/>
</dbReference>
<evidence type="ECO:0000256" key="2">
    <source>
        <dbReference type="ARBA" id="ARBA00022771"/>
    </source>
</evidence>
<feature type="compositionally biased region" description="Acidic residues" evidence="5">
    <location>
        <begin position="314"/>
        <end position="325"/>
    </location>
</feature>
<dbReference type="Pfam" id="PF01363">
    <property type="entry name" value="FYVE"/>
    <property type="match status" value="1"/>
</dbReference>
<feature type="region of interest" description="Disordered" evidence="5">
    <location>
        <begin position="151"/>
        <end position="177"/>
    </location>
</feature>
<dbReference type="SUPFAM" id="SSF57903">
    <property type="entry name" value="FYVE/PHD zinc finger"/>
    <property type="match status" value="1"/>
</dbReference>
<proteinExistence type="predicted"/>
<feature type="region of interest" description="Disordered" evidence="5">
    <location>
        <begin position="292"/>
        <end position="326"/>
    </location>
</feature>
<feature type="region of interest" description="Disordered" evidence="5">
    <location>
        <begin position="340"/>
        <end position="375"/>
    </location>
</feature>
<evidence type="ECO:0000259" key="6">
    <source>
        <dbReference type="PROSITE" id="PS50178"/>
    </source>
</evidence>
<dbReference type="GO" id="GO:0009838">
    <property type="term" value="P:abscission"/>
    <property type="evidence" value="ECO:0007669"/>
    <property type="project" value="TreeGrafter"/>
</dbReference>
<dbReference type="GO" id="GO:0005813">
    <property type="term" value="C:centrosome"/>
    <property type="evidence" value="ECO:0007669"/>
    <property type="project" value="TreeGrafter"/>
</dbReference>
<feature type="compositionally biased region" description="Basic and acidic residues" evidence="5">
    <location>
        <begin position="167"/>
        <end position="177"/>
    </location>
</feature>
<organism evidence="7 8">
    <name type="scientific">Patella caerulea</name>
    <name type="common">Rayed Mediterranean limpet</name>
    <dbReference type="NCBI Taxonomy" id="87958"/>
    <lineage>
        <taxon>Eukaryota</taxon>
        <taxon>Metazoa</taxon>
        <taxon>Spiralia</taxon>
        <taxon>Lophotrochozoa</taxon>
        <taxon>Mollusca</taxon>
        <taxon>Gastropoda</taxon>
        <taxon>Patellogastropoda</taxon>
        <taxon>Patelloidea</taxon>
        <taxon>Patellidae</taxon>
        <taxon>Patella</taxon>
    </lineage>
</organism>
<feature type="domain" description="FYVE-type" evidence="6">
    <location>
        <begin position="1"/>
        <end position="59"/>
    </location>
</feature>
<dbReference type="CDD" id="cd19817">
    <property type="entry name" value="Bbox1_ANCHR-like"/>
    <property type="match status" value="1"/>
</dbReference>
<reference evidence="7 8" key="1">
    <citation type="submission" date="2024-01" db="EMBL/GenBank/DDBJ databases">
        <title>The genome of the rayed Mediterranean limpet Patella caerulea (Linnaeus, 1758).</title>
        <authorList>
            <person name="Anh-Thu Weber A."/>
            <person name="Halstead-Nussloch G."/>
        </authorList>
    </citation>
    <scope>NUCLEOTIDE SEQUENCE [LARGE SCALE GENOMIC DNA]</scope>
    <source>
        <strain evidence="7">AATW-2023a</strain>
        <tissue evidence="7">Whole specimen</tissue>
    </source>
</reference>
<feature type="region of interest" description="Disordered" evidence="5">
    <location>
        <begin position="85"/>
        <end position="106"/>
    </location>
</feature>
<protein>
    <recommendedName>
        <fullName evidence="6">FYVE-type domain-containing protein</fullName>
    </recommendedName>
</protein>
<evidence type="ECO:0000256" key="3">
    <source>
        <dbReference type="ARBA" id="ARBA00022833"/>
    </source>
</evidence>
<evidence type="ECO:0000313" key="7">
    <source>
        <dbReference type="EMBL" id="KAK6182140.1"/>
    </source>
</evidence>
<sequence length="433" mass="48969">MASGQCYGCGVGFSLFKKEHGCKNCGFAFCSKCLTKIIAVPKLNNAKHHVCNKCYDIITGKVDEKDVRSKYSPPEAYKKRMAALEEKEKNPTSATKKATHTNSNKNKAKYIGLSKADREIAERLDKLKEKPATEAKVTDTDIASRLSKLKGVDPSTVQPSHQHKFYHPPDRRSEQKQVDDLLDEICDEVEIDSHFPGPATDVQQRLDKLKGQAKPGDQDVENNLNKDSQARIKKFDKNINQAGASSNGDNLDMEEITRLVEQASKELEVDAHKAIEGLKKDKEIMERLNEIKKRKTNGENSDEVKEDNKMNIDVTEDDSDSENEEEAIKRLVTRYVEESKLDEEMGEDMSNSNNRTSKSSKKEAKRKTDVPDDYDDSDELPYCCMCTEDAIIRCIDCDMDLFCTACFKASHDEIDIKDHKTKKYTAPKGYKDL</sequence>
<evidence type="ECO:0000256" key="5">
    <source>
        <dbReference type="SAM" id="MobiDB-lite"/>
    </source>
</evidence>
<dbReference type="InterPro" id="IPR013083">
    <property type="entry name" value="Znf_RING/FYVE/PHD"/>
</dbReference>
<dbReference type="GO" id="GO:0044878">
    <property type="term" value="P:mitotic cytokinesis checkpoint signaling"/>
    <property type="evidence" value="ECO:0007669"/>
    <property type="project" value="TreeGrafter"/>
</dbReference>
<gene>
    <name evidence="7" type="ORF">SNE40_009891</name>
</gene>
<keyword evidence="1" id="KW-0479">Metal-binding</keyword>
<accession>A0AAN8JTD9</accession>
<evidence type="ECO:0000256" key="4">
    <source>
        <dbReference type="PROSITE-ProRule" id="PRU00091"/>
    </source>
</evidence>
<dbReference type="GO" id="GO:0030496">
    <property type="term" value="C:midbody"/>
    <property type="evidence" value="ECO:0007669"/>
    <property type="project" value="TreeGrafter"/>
</dbReference>
<keyword evidence="2 4" id="KW-0863">Zinc-finger</keyword>
<dbReference type="InterPro" id="IPR044553">
    <property type="entry name" value="Bbox1_ANCHR"/>
</dbReference>
<dbReference type="PANTHER" id="PTHR46603">
    <property type="entry name" value="ABSCISSION/NOCUT CHECKPOINT REGULATOR"/>
    <property type="match status" value="1"/>
</dbReference>
<evidence type="ECO:0000313" key="8">
    <source>
        <dbReference type="Proteomes" id="UP001347796"/>
    </source>
</evidence>
<dbReference type="InterPro" id="IPR000306">
    <property type="entry name" value="Znf_FYVE"/>
</dbReference>
<keyword evidence="8" id="KW-1185">Reference proteome</keyword>
<dbReference type="CDD" id="cd15749">
    <property type="entry name" value="FYVE_ZFY19"/>
    <property type="match status" value="1"/>
</dbReference>
<comment type="caution">
    <text evidence="7">The sequence shown here is derived from an EMBL/GenBank/DDBJ whole genome shotgun (WGS) entry which is preliminary data.</text>
</comment>
<dbReference type="SUPFAM" id="SSF57845">
    <property type="entry name" value="B-box zinc-binding domain"/>
    <property type="match status" value="1"/>
</dbReference>
<dbReference type="PROSITE" id="PS50178">
    <property type="entry name" value="ZF_FYVE"/>
    <property type="match status" value="1"/>
</dbReference>
<dbReference type="InterPro" id="IPR017455">
    <property type="entry name" value="Znf_FYVE-rel"/>
</dbReference>
<feature type="compositionally biased region" description="Basic and acidic residues" evidence="5">
    <location>
        <begin position="360"/>
        <end position="370"/>
    </location>
</feature>
<dbReference type="Pfam" id="PF22586">
    <property type="entry name" value="ANCHR-like_BBOX"/>
    <property type="match status" value="1"/>
</dbReference>
<dbReference type="GO" id="GO:0032154">
    <property type="term" value="C:cleavage furrow"/>
    <property type="evidence" value="ECO:0007669"/>
    <property type="project" value="TreeGrafter"/>
</dbReference>
<dbReference type="GO" id="GO:0032266">
    <property type="term" value="F:phosphatidylinositol-3-phosphate binding"/>
    <property type="evidence" value="ECO:0007669"/>
    <property type="project" value="TreeGrafter"/>
</dbReference>
<evidence type="ECO:0000256" key="1">
    <source>
        <dbReference type="ARBA" id="ARBA00022723"/>
    </source>
</evidence>
<dbReference type="InterPro" id="IPR011011">
    <property type="entry name" value="Znf_FYVE_PHD"/>
</dbReference>